<evidence type="ECO:0000256" key="1">
    <source>
        <dbReference type="SAM" id="MobiDB-lite"/>
    </source>
</evidence>
<feature type="region of interest" description="Disordered" evidence="1">
    <location>
        <begin position="122"/>
        <end position="150"/>
    </location>
</feature>
<evidence type="ECO:0000313" key="2">
    <source>
        <dbReference type="EMBL" id="AIG75577.1"/>
    </source>
</evidence>
<protein>
    <submittedName>
        <fullName evidence="2">Uncharacterized protein</fullName>
    </submittedName>
</protein>
<gene>
    <name evidence="2" type="ORF">AJAP_13480</name>
</gene>
<dbReference type="HOGENOM" id="CLU_127668_0_0_11"/>
<feature type="compositionally biased region" description="Basic and acidic residues" evidence="1">
    <location>
        <begin position="137"/>
        <end position="150"/>
    </location>
</feature>
<accession>A0A075UN04</accession>
<proteinExistence type="predicted"/>
<dbReference type="eggNOG" id="ENOG503068I">
    <property type="taxonomic scope" value="Bacteria"/>
</dbReference>
<evidence type="ECO:0000313" key="3">
    <source>
        <dbReference type="Proteomes" id="UP000028492"/>
    </source>
</evidence>
<organism evidence="2 3">
    <name type="scientific">Amycolatopsis japonica</name>
    <dbReference type="NCBI Taxonomy" id="208439"/>
    <lineage>
        <taxon>Bacteria</taxon>
        <taxon>Bacillati</taxon>
        <taxon>Actinomycetota</taxon>
        <taxon>Actinomycetes</taxon>
        <taxon>Pseudonocardiales</taxon>
        <taxon>Pseudonocardiaceae</taxon>
        <taxon>Amycolatopsis</taxon>
        <taxon>Amycolatopsis japonica group</taxon>
    </lineage>
</organism>
<dbReference type="Proteomes" id="UP000028492">
    <property type="component" value="Chromosome"/>
</dbReference>
<sequence>MKVTARGHFPGMPDSSSEPDEATVDAVGKLTFALETVEQARGHLYAFHHLTGTADFALGEAVEALRKAGHAEWAERIQTELVGLNVLPERWTFQLIEEYDEGYYAAYRDMARDVTGALTGGRRHLHEERIKRRRRTEGRPGHEMGRPSSG</sequence>
<dbReference type="KEGG" id="aja:AJAP_13480"/>
<feature type="region of interest" description="Disordered" evidence="1">
    <location>
        <begin position="1"/>
        <end position="21"/>
    </location>
</feature>
<name>A0A075UN04_9PSEU</name>
<reference evidence="2 3" key="1">
    <citation type="journal article" date="2014" name="J. Biotechnol.">
        <title>Complete genome sequence of the actinobacterium Amycolatopsis japonica MG417-CF17(T) (=DSM 44213T) producing (S,S)-N,N'-ethylenediaminedisuccinic acid.</title>
        <authorList>
            <person name="Stegmann E."/>
            <person name="Albersmeier A."/>
            <person name="Spohn M."/>
            <person name="Gert H."/>
            <person name="Weber T."/>
            <person name="Wohlleben W."/>
            <person name="Kalinowski J."/>
            <person name="Ruckert C."/>
        </authorList>
    </citation>
    <scope>NUCLEOTIDE SEQUENCE [LARGE SCALE GENOMIC DNA]</scope>
    <source>
        <strain evidence="3">MG417-CF17 (DSM 44213)</strain>
    </source>
</reference>
<dbReference type="STRING" id="208439.AJAP_13480"/>
<keyword evidence="3" id="KW-1185">Reference proteome</keyword>
<dbReference type="EMBL" id="CP008953">
    <property type="protein sequence ID" value="AIG75577.1"/>
    <property type="molecule type" value="Genomic_DNA"/>
</dbReference>
<dbReference type="AlphaFoldDB" id="A0A075UN04"/>